<dbReference type="InterPro" id="IPR037196">
    <property type="entry name" value="HSP90_C"/>
</dbReference>
<feature type="region of interest" description="Disordered" evidence="8">
    <location>
        <begin position="676"/>
        <end position="708"/>
    </location>
</feature>
<name>A0A9N8HW05_9STRA</name>
<evidence type="ECO:0000313" key="11">
    <source>
        <dbReference type="Proteomes" id="UP001153069"/>
    </source>
</evidence>
<dbReference type="InterPro" id="IPR036890">
    <property type="entry name" value="HATPase_C_sf"/>
</dbReference>
<dbReference type="SUPFAM" id="SSF110942">
    <property type="entry name" value="HSP90 C-terminal domain"/>
    <property type="match status" value="1"/>
</dbReference>
<dbReference type="CDD" id="cd16927">
    <property type="entry name" value="HATPase_Hsp90-like"/>
    <property type="match status" value="1"/>
</dbReference>
<feature type="binding site" evidence="7">
    <location>
        <position position="86"/>
    </location>
    <ligand>
        <name>ATP</name>
        <dbReference type="ChEBI" id="CHEBI:30616"/>
    </ligand>
</feature>
<evidence type="ECO:0000256" key="5">
    <source>
        <dbReference type="ARBA" id="ARBA00022840"/>
    </source>
</evidence>
<dbReference type="NCBIfam" id="NF003555">
    <property type="entry name" value="PRK05218.1"/>
    <property type="match status" value="1"/>
</dbReference>
<dbReference type="FunFam" id="3.40.50.11260:FF:000001">
    <property type="entry name" value="Heat shock protein 90 alpha"/>
    <property type="match status" value="1"/>
</dbReference>
<comment type="caution">
    <text evidence="10">The sequence shown here is derived from an EMBL/GenBank/DDBJ whole genome shotgun (WGS) entry which is preliminary data.</text>
</comment>
<evidence type="ECO:0000256" key="1">
    <source>
        <dbReference type="ARBA" id="ARBA00004496"/>
    </source>
</evidence>
<evidence type="ECO:0000256" key="4">
    <source>
        <dbReference type="ARBA" id="ARBA00022741"/>
    </source>
</evidence>
<dbReference type="GO" id="GO:0140662">
    <property type="term" value="F:ATP-dependent protein folding chaperone"/>
    <property type="evidence" value="ECO:0007669"/>
    <property type="project" value="InterPro"/>
</dbReference>
<keyword evidence="4 7" id="KW-0547">Nucleotide-binding</keyword>
<feature type="binding site" evidence="7">
    <location>
        <begin position="101"/>
        <end position="102"/>
    </location>
    <ligand>
        <name>ATP</name>
        <dbReference type="ChEBI" id="CHEBI:30616"/>
    </ligand>
</feature>
<accession>A0A9N8HW05</accession>
<keyword evidence="11" id="KW-1185">Reference proteome</keyword>
<dbReference type="GO" id="GO:0005524">
    <property type="term" value="F:ATP binding"/>
    <property type="evidence" value="ECO:0007669"/>
    <property type="project" value="UniProtKB-KW"/>
</dbReference>
<dbReference type="InterPro" id="IPR019805">
    <property type="entry name" value="Heat_shock_protein_90_CS"/>
</dbReference>
<dbReference type="HAMAP" id="MF_00505">
    <property type="entry name" value="HSP90"/>
    <property type="match status" value="1"/>
</dbReference>
<feature type="binding site" evidence="7">
    <location>
        <position position="377"/>
    </location>
    <ligand>
        <name>ATP</name>
        <dbReference type="ChEBI" id="CHEBI:30616"/>
    </ligand>
</feature>
<keyword evidence="6" id="KW-0143">Chaperone</keyword>
<evidence type="ECO:0000256" key="3">
    <source>
        <dbReference type="ARBA" id="ARBA00022490"/>
    </source>
</evidence>
<feature type="binding site" evidence="7">
    <location>
        <position position="94"/>
    </location>
    <ligand>
        <name>ATP</name>
        <dbReference type="ChEBI" id="CHEBI:30616"/>
    </ligand>
</feature>
<dbReference type="Gene3D" id="3.30.230.80">
    <property type="match status" value="1"/>
</dbReference>
<feature type="compositionally biased region" description="Acidic residues" evidence="8">
    <location>
        <begin position="219"/>
        <end position="232"/>
    </location>
</feature>
<dbReference type="GO" id="GO:0005737">
    <property type="term" value="C:cytoplasm"/>
    <property type="evidence" value="ECO:0007669"/>
    <property type="project" value="UniProtKB-SubCell"/>
</dbReference>
<evidence type="ECO:0000256" key="7">
    <source>
        <dbReference type="PIRSR" id="PIRSR002583-1"/>
    </source>
</evidence>
<feature type="binding site" evidence="7">
    <location>
        <begin position="121"/>
        <end position="126"/>
    </location>
    <ligand>
        <name>ATP</name>
        <dbReference type="ChEBI" id="CHEBI:30616"/>
    </ligand>
</feature>
<comment type="subcellular location">
    <subcellularLocation>
        <location evidence="1">Cytoplasm</location>
    </subcellularLocation>
</comment>
<dbReference type="Gene3D" id="3.40.50.11260">
    <property type="match status" value="1"/>
</dbReference>
<dbReference type="FunFam" id="3.30.565.10:FF:000001">
    <property type="entry name" value="Heat shock protein HSP 90-alpha"/>
    <property type="match status" value="1"/>
</dbReference>
<proteinExistence type="inferred from homology"/>
<reference evidence="10" key="1">
    <citation type="submission" date="2020-06" db="EMBL/GenBank/DDBJ databases">
        <authorList>
            <consortium name="Plant Systems Biology data submission"/>
        </authorList>
    </citation>
    <scope>NUCLEOTIDE SEQUENCE</scope>
    <source>
        <strain evidence="10">D6</strain>
    </source>
</reference>
<evidence type="ECO:0000313" key="10">
    <source>
        <dbReference type="EMBL" id="CAB9526840.1"/>
    </source>
</evidence>
<comment type="similarity">
    <text evidence="2">Belongs to the heat shock protein 90 family.</text>
</comment>
<dbReference type="InterPro" id="IPR020575">
    <property type="entry name" value="Hsp90_N"/>
</dbReference>
<feature type="region of interest" description="Disordered" evidence="8">
    <location>
        <begin position="214"/>
        <end position="253"/>
    </location>
</feature>
<dbReference type="GO" id="GO:0051082">
    <property type="term" value="F:unfolded protein binding"/>
    <property type="evidence" value="ECO:0007669"/>
    <property type="project" value="InterPro"/>
</dbReference>
<dbReference type="SUPFAM" id="SSF55874">
    <property type="entry name" value="ATPase domain of HSP90 chaperone/DNA topoisomerase II/histidine kinase"/>
    <property type="match status" value="1"/>
</dbReference>
<dbReference type="GO" id="GO:0016887">
    <property type="term" value="F:ATP hydrolysis activity"/>
    <property type="evidence" value="ECO:0007669"/>
    <property type="project" value="InterPro"/>
</dbReference>
<dbReference type="FunFam" id="1.20.120.790:FF:000001">
    <property type="entry name" value="Heat shock protein 90 alpha"/>
    <property type="match status" value="1"/>
</dbReference>
<dbReference type="PROSITE" id="PS00298">
    <property type="entry name" value="HSP90"/>
    <property type="match status" value="1"/>
</dbReference>
<dbReference type="SMART" id="SM00387">
    <property type="entry name" value="HATPase_c"/>
    <property type="match status" value="1"/>
</dbReference>
<feature type="binding site" evidence="7">
    <location>
        <position position="173"/>
    </location>
    <ligand>
        <name>ATP</name>
        <dbReference type="ChEBI" id="CHEBI:30616"/>
    </ligand>
</feature>
<protein>
    <submittedName>
        <fullName evidence="10">Shock protein 81-1</fullName>
    </submittedName>
</protein>
<dbReference type="Pfam" id="PF00183">
    <property type="entry name" value="HSP90"/>
    <property type="match status" value="1"/>
</dbReference>
<evidence type="ECO:0000256" key="6">
    <source>
        <dbReference type="ARBA" id="ARBA00023186"/>
    </source>
</evidence>
<feature type="binding site" evidence="7">
    <location>
        <position position="81"/>
    </location>
    <ligand>
        <name>ATP</name>
        <dbReference type="ChEBI" id="CHEBI:30616"/>
    </ligand>
</feature>
<dbReference type="PIRSF" id="PIRSF002583">
    <property type="entry name" value="Hsp90"/>
    <property type="match status" value="1"/>
</dbReference>
<evidence type="ECO:0000259" key="9">
    <source>
        <dbReference type="SMART" id="SM00387"/>
    </source>
</evidence>
<feature type="domain" description="Histidine kinase/HSP90-like ATPase" evidence="9">
    <location>
        <begin position="28"/>
        <end position="183"/>
    </location>
</feature>
<feature type="binding site" evidence="7">
    <location>
        <position position="100"/>
    </location>
    <ligand>
        <name>ATP</name>
        <dbReference type="ChEBI" id="CHEBI:30616"/>
    </ligand>
</feature>
<dbReference type="AlphaFoldDB" id="A0A9N8HW05"/>
<dbReference type="PRINTS" id="PR00775">
    <property type="entry name" value="HEATSHOCK90"/>
</dbReference>
<dbReference type="EMBL" id="CAICTM010001897">
    <property type="protein sequence ID" value="CAB9526840.1"/>
    <property type="molecule type" value="Genomic_DNA"/>
</dbReference>
<dbReference type="OrthoDB" id="28737at2759"/>
<dbReference type="InterPro" id="IPR001404">
    <property type="entry name" value="Hsp90_fam"/>
</dbReference>
<organism evidence="10 11">
    <name type="scientific">Seminavis robusta</name>
    <dbReference type="NCBI Taxonomy" id="568900"/>
    <lineage>
        <taxon>Eukaryota</taxon>
        <taxon>Sar</taxon>
        <taxon>Stramenopiles</taxon>
        <taxon>Ochrophyta</taxon>
        <taxon>Bacillariophyta</taxon>
        <taxon>Bacillariophyceae</taxon>
        <taxon>Bacillariophycidae</taxon>
        <taxon>Naviculales</taxon>
        <taxon>Naviculaceae</taxon>
        <taxon>Seminavis</taxon>
    </lineage>
</organism>
<dbReference type="InterPro" id="IPR003594">
    <property type="entry name" value="HATPase_dom"/>
</dbReference>
<dbReference type="SUPFAM" id="SSF54211">
    <property type="entry name" value="Ribosomal protein S5 domain 2-like"/>
    <property type="match status" value="1"/>
</dbReference>
<dbReference type="Pfam" id="PF13589">
    <property type="entry name" value="HATPase_c_3"/>
    <property type="match status" value="1"/>
</dbReference>
<evidence type="ECO:0000256" key="8">
    <source>
        <dbReference type="SAM" id="MobiDB-lite"/>
    </source>
</evidence>
<dbReference type="Gene3D" id="1.20.120.790">
    <property type="entry name" value="Heat shock protein 90, C-terminal domain"/>
    <property type="match status" value="1"/>
</dbReference>
<gene>
    <name evidence="10" type="ORF">SEMRO_1899_G304180.1</name>
</gene>
<sequence>MSAEAESYAFSADINQLLSLIINTFYSNKEIFLRELISNASDALDKIRYQSLTDSSVLDAEPEMEIRLIADKANNTLTIEDTGIGMAKSDLVNNLGTIAKSGTKAFMEALTAGADISMIGQFGVGFYSAYLVADKVEVLSKNNSDPDIHLWSSEAGGSFTINKAPDAGIKRGTRIVLSMKEDMSEYLEERRLKDLVKKHSEFIGFPIKLYTEKTTEKEVTDDDDDEEEEGDDDKPKVEEVDDEEEAKKEKKTKKIKEVSHEWEHLNNMKPIWMRKPDEVTHDEYVAFYKSISNDWEEHAAVKHFSVEGQLEFKAILFCPKRAPFDMFEGGNKKKHNHIKLYVRRVFIMDNCEDIMPEWLQFVKGVVDSEDLPLNISRETLQQNKILKVIKKNLVKKCIEMFTGLQENEDTYKKFYEAFCKNLKLGIHEDSTNRAKLAKLLRYHSTTSGDEMTSLDDYVSRMDDKQPGIYYVTGESKKAVESSPFLEKLRKKGYEVLFMVDPIDEYAVQQLKEFEGKKLLSATKEGLELAEDEEEKAAFEEAKGKAEGLCKLMKEVLDDKVEKVVVSNRLADSPCVLVTGEFGWSANMERIMKAQALRDSSQSAYMSAKKTMEINPQNPIIVALREKADADQSDKTVKDLIWLLYDTSLLTSGFSLDEPSTFASRIHRLVKLGLSIDDDDDGDDDADIDDLPPLDGDDDNEESAMEQVD</sequence>
<dbReference type="Gene3D" id="3.30.565.10">
    <property type="entry name" value="Histidine kinase-like ATPase, C-terminal domain"/>
    <property type="match status" value="1"/>
</dbReference>
<dbReference type="PANTHER" id="PTHR11528">
    <property type="entry name" value="HEAT SHOCK PROTEIN 90 FAMILY MEMBER"/>
    <property type="match status" value="1"/>
</dbReference>
<dbReference type="InterPro" id="IPR020568">
    <property type="entry name" value="Ribosomal_Su5_D2-typ_SF"/>
</dbReference>
<dbReference type="FunFam" id="3.30.230.80:FF:000001">
    <property type="entry name" value="Heat shock protein 90 alpha"/>
    <property type="match status" value="1"/>
</dbReference>
<feature type="binding site" evidence="7">
    <location>
        <position position="35"/>
    </location>
    <ligand>
        <name>ATP</name>
        <dbReference type="ChEBI" id="CHEBI:30616"/>
    </ligand>
</feature>
<dbReference type="Proteomes" id="UP001153069">
    <property type="component" value="Unassembled WGS sequence"/>
</dbReference>
<keyword evidence="5 7" id="KW-0067">ATP-binding</keyword>
<keyword evidence="3" id="KW-0963">Cytoplasm</keyword>
<evidence type="ECO:0000256" key="2">
    <source>
        <dbReference type="ARBA" id="ARBA00008239"/>
    </source>
</evidence>
<feature type="binding site" evidence="7">
    <location>
        <position position="39"/>
    </location>
    <ligand>
        <name>ATP</name>
        <dbReference type="ChEBI" id="CHEBI:30616"/>
    </ligand>
</feature>